<evidence type="ECO:0000313" key="3">
    <source>
        <dbReference type="Proteomes" id="UP000332933"/>
    </source>
</evidence>
<reference evidence="2 3" key="1">
    <citation type="submission" date="2019-03" db="EMBL/GenBank/DDBJ databases">
        <authorList>
            <person name="Gaulin E."/>
            <person name="Dumas B."/>
        </authorList>
    </citation>
    <scope>NUCLEOTIDE SEQUENCE [LARGE SCALE GENOMIC DNA]</scope>
    <source>
        <strain evidence="2">CBS 568.67</strain>
    </source>
</reference>
<gene>
    <name evidence="2" type="primary">Aste57867_12576</name>
    <name evidence="1" type="ORF">As57867_012530</name>
    <name evidence="2" type="ORF">ASTE57867_12576</name>
</gene>
<reference evidence="1" key="2">
    <citation type="submission" date="2019-06" db="EMBL/GenBank/DDBJ databases">
        <title>Genomics analysis of Aphanomyces spp. identifies a new class of oomycete effector associated with host adaptation.</title>
        <authorList>
            <person name="Gaulin E."/>
        </authorList>
    </citation>
    <scope>NUCLEOTIDE SEQUENCE</scope>
    <source>
        <strain evidence="1">CBS 578.67</strain>
    </source>
</reference>
<dbReference type="EMBL" id="VJMH01005376">
    <property type="protein sequence ID" value="KAF0696694.1"/>
    <property type="molecule type" value="Genomic_DNA"/>
</dbReference>
<dbReference type="EMBL" id="CAADRA010005397">
    <property type="protein sequence ID" value="VFT89427.1"/>
    <property type="molecule type" value="Genomic_DNA"/>
</dbReference>
<dbReference type="Proteomes" id="UP000332933">
    <property type="component" value="Unassembled WGS sequence"/>
</dbReference>
<proteinExistence type="predicted"/>
<evidence type="ECO:0000313" key="1">
    <source>
        <dbReference type="EMBL" id="KAF0696694.1"/>
    </source>
</evidence>
<protein>
    <submittedName>
        <fullName evidence="2">Aste57867_12576 protein</fullName>
    </submittedName>
</protein>
<sequence>MAVPTFEMQRKYESERKRRYRAVQRSYRQLLVDELTRLQATVGQLRRTHAWRECAVRQLQEHAASLLENKWLRRHLEHQKELVRTLWAWIHTSIQPTLGEGNPWLHSTLLADPVARHYGFRWLTDRIFHNALRAHAVVDPSVQDMMHINLHTNDDGWDMVGIENFSQTTVLAHFKDVANCMWDIFTATQITDVHLQQVGHVLMNGSNGRRASL</sequence>
<keyword evidence="3" id="KW-1185">Reference proteome</keyword>
<evidence type="ECO:0000313" key="2">
    <source>
        <dbReference type="EMBL" id="VFT89427.1"/>
    </source>
</evidence>
<dbReference type="AlphaFoldDB" id="A0A485KWD0"/>
<name>A0A485KWD0_9STRA</name>
<accession>A0A485KWD0</accession>
<organism evidence="2 3">
    <name type="scientific">Aphanomyces stellatus</name>
    <dbReference type="NCBI Taxonomy" id="120398"/>
    <lineage>
        <taxon>Eukaryota</taxon>
        <taxon>Sar</taxon>
        <taxon>Stramenopiles</taxon>
        <taxon>Oomycota</taxon>
        <taxon>Saprolegniomycetes</taxon>
        <taxon>Saprolegniales</taxon>
        <taxon>Verrucalvaceae</taxon>
        <taxon>Aphanomyces</taxon>
    </lineage>
</organism>